<reference evidence="4" key="1">
    <citation type="journal article" date="2019" name="Nat. Commun.">
        <title>The genome of broomcorn millet.</title>
        <authorList>
            <person name="Zou C."/>
            <person name="Miki D."/>
            <person name="Li D."/>
            <person name="Tang Q."/>
            <person name="Xiao L."/>
            <person name="Rajput S."/>
            <person name="Deng P."/>
            <person name="Jia W."/>
            <person name="Huang R."/>
            <person name="Zhang M."/>
            <person name="Sun Y."/>
            <person name="Hu J."/>
            <person name="Fu X."/>
            <person name="Schnable P.S."/>
            <person name="Li F."/>
            <person name="Zhang H."/>
            <person name="Feng B."/>
            <person name="Zhu X."/>
            <person name="Liu R."/>
            <person name="Schnable J.C."/>
            <person name="Zhu J.-K."/>
            <person name="Zhang H."/>
        </authorList>
    </citation>
    <scope>NUCLEOTIDE SEQUENCE [LARGE SCALE GENOMIC DNA]</scope>
</reference>
<proteinExistence type="predicted"/>
<dbReference type="AlphaFoldDB" id="A0A3L6PWL5"/>
<keyword evidence="4" id="KW-1185">Reference proteome</keyword>
<evidence type="ECO:0000313" key="3">
    <source>
        <dbReference type="EMBL" id="RLM64919.1"/>
    </source>
</evidence>
<keyword evidence="2" id="KW-1133">Transmembrane helix</keyword>
<keyword evidence="2" id="KW-0472">Membrane</keyword>
<dbReference type="PANTHER" id="PTHR33240">
    <property type="entry name" value="OS08G0508500 PROTEIN"/>
    <property type="match status" value="1"/>
</dbReference>
<dbReference type="CDD" id="cd00303">
    <property type="entry name" value="retropepsin_like"/>
    <property type="match status" value="1"/>
</dbReference>
<comment type="caution">
    <text evidence="3">The sequence shown here is derived from an EMBL/GenBank/DDBJ whole genome shotgun (WGS) entry which is preliminary data.</text>
</comment>
<dbReference type="OrthoDB" id="1937476at2759"/>
<dbReference type="InterPro" id="IPR021109">
    <property type="entry name" value="Peptidase_aspartic_dom_sf"/>
</dbReference>
<dbReference type="PANTHER" id="PTHR33240:SF15">
    <property type="entry name" value="GAG-PRO-LIKE PROTEIN"/>
    <property type="match status" value="1"/>
</dbReference>
<evidence type="ECO:0008006" key="5">
    <source>
        <dbReference type="Google" id="ProtNLM"/>
    </source>
</evidence>
<evidence type="ECO:0000256" key="2">
    <source>
        <dbReference type="SAM" id="Phobius"/>
    </source>
</evidence>
<gene>
    <name evidence="3" type="ORF">C2845_PM16G03570</name>
</gene>
<dbReference type="Proteomes" id="UP000275267">
    <property type="component" value="Unassembled WGS sequence"/>
</dbReference>
<dbReference type="EMBL" id="PQIB02000015">
    <property type="protein sequence ID" value="RLM64919.1"/>
    <property type="molecule type" value="Genomic_DNA"/>
</dbReference>
<feature type="transmembrane region" description="Helical" evidence="2">
    <location>
        <begin position="222"/>
        <end position="239"/>
    </location>
</feature>
<feature type="region of interest" description="Disordered" evidence="1">
    <location>
        <begin position="18"/>
        <end position="47"/>
    </location>
</feature>
<accession>A0A3L6PWL5</accession>
<dbReference type="Gene3D" id="2.40.70.10">
    <property type="entry name" value="Acid Proteases"/>
    <property type="match status" value="1"/>
</dbReference>
<evidence type="ECO:0000256" key="1">
    <source>
        <dbReference type="SAM" id="MobiDB-lite"/>
    </source>
</evidence>
<keyword evidence="2" id="KW-0812">Transmembrane</keyword>
<organism evidence="3 4">
    <name type="scientific">Panicum miliaceum</name>
    <name type="common">Proso millet</name>
    <name type="synonym">Broomcorn millet</name>
    <dbReference type="NCBI Taxonomy" id="4540"/>
    <lineage>
        <taxon>Eukaryota</taxon>
        <taxon>Viridiplantae</taxon>
        <taxon>Streptophyta</taxon>
        <taxon>Embryophyta</taxon>
        <taxon>Tracheophyta</taxon>
        <taxon>Spermatophyta</taxon>
        <taxon>Magnoliopsida</taxon>
        <taxon>Liliopsida</taxon>
        <taxon>Poales</taxon>
        <taxon>Poaceae</taxon>
        <taxon>PACMAD clade</taxon>
        <taxon>Panicoideae</taxon>
        <taxon>Panicodae</taxon>
        <taxon>Paniceae</taxon>
        <taxon>Panicinae</taxon>
        <taxon>Panicum</taxon>
        <taxon>Panicum sect. Panicum</taxon>
    </lineage>
</organism>
<name>A0A3L6PWL5_PANMI</name>
<protein>
    <recommendedName>
        <fullName evidence="5">Retrotransposon protein, putative, Ty3-gypsy subclass</fullName>
    </recommendedName>
</protein>
<feature type="transmembrane region" description="Helical" evidence="2">
    <location>
        <begin position="162"/>
        <end position="183"/>
    </location>
</feature>
<evidence type="ECO:0000313" key="4">
    <source>
        <dbReference type="Proteomes" id="UP000275267"/>
    </source>
</evidence>
<sequence length="285" mass="31755">MHPRSQYTLFKCVTLRKSLNTPPLPQDGKRKDQEDDDEGDKSGAQDFQDPKNVVNIIFGEDGGFPSKRTPKLTLRGILSVEPAIQKPLRYSEVPISFSSDDKWTSFSESRKFPLILDPVVAGSQLTRVLIDGGSGFSLLFASTLKKMGLDISKMFIPSRARFYGIVPGNVATLLGSVVLPVTFGTKDNYLTEYIKFEVADFESSYHAILGRPTLARFMVVPHYVYLLLKMLGKIGVLTFRDDLKKSYDCDKEAIEYAATSRVPKPCAEVFATAQKLTDTEMEISS</sequence>